<evidence type="ECO:0000259" key="2">
    <source>
        <dbReference type="SMART" id="SM00385"/>
    </source>
</evidence>
<feature type="domain" description="Cyclin-like" evidence="2">
    <location>
        <begin position="31"/>
        <end position="119"/>
    </location>
</feature>
<dbReference type="CDD" id="cd20557">
    <property type="entry name" value="CYCLIN_ScPCL1-like"/>
    <property type="match status" value="1"/>
</dbReference>
<dbReference type="Gene3D" id="1.10.472.10">
    <property type="entry name" value="Cyclin-like"/>
    <property type="match status" value="1"/>
</dbReference>
<dbReference type="SMART" id="SM00385">
    <property type="entry name" value="CYCLIN"/>
    <property type="match status" value="1"/>
</dbReference>
<dbReference type="GO" id="GO:0019901">
    <property type="term" value="F:protein kinase binding"/>
    <property type="evidence" value="ECO:0007669"/>
    <property type="project" value="InterPro"/>
</dbReference>
<evidence type="ECO:0000256" key="1">
    <source>
        <dbReference type="RuleBase" id="RU000383"/>
    </source>
</evidence>
<dbReference type="PANTHER" id="PTHR15615:SF114">
    <property type="entry name" value="PHO85 CYCLIN-1"/>
    <property type="match status" value="1"/>
</dbReference>
<dbReference type="GO" id="GO:0005634">
    <property type="term" value="C:nucleus"/>
    <property type="evidence" value="ECO:0007669"/>
    <property type="project" value="TreeGrafter"/>
</dbReference>
<dbReference type="Proteomes" id="UP001306508">
    <property type="component" value="Unassembled WGS sequence"/>
</dbReference>
<keyword evidence="4" id="KW-1185">Reference proteome</keyword>
<evidence type="ECO:0000313" key="3">
    <source>
        <dbReference type="EMBL" id="KAK5773603.1"/>
    </source>
</evidence>
<dbReference type="Pfam" id="PF00134">
    <property type="entry name" value="Cyclin_N"/>
    <property type="match status" value="1"/>
</dbReference>
<organism evidence="3 4">
    <name type="scientific">Arxiozyma heterogenica</name>
    <dbReference type="NCBI Taxonomy" id="278026"/>
    <lineage>
        <taxon>Eukaryota</taxon>
        <taxon>Fungi</taxon>
        <taxon>Dikarya</taxon>
        <taxon>Ascomycota</taxon>
        <taxon>Saccharomycotina</taxon>
        <taxon>Saccharomycetes</taxon>
        <taxon>Saccharomycetales</taxon>
        <taxon>Saccharomycetaceae</taxon>
        <taxon>Arxiozyma</taxon>
    </lineage>
</organism>
<comment type="similarity">
    <text evidence="1">Belongs to the cyclin family.</text>
</comment>
<comment type="caution">
    <text evidence="3">The sequence shown here is derived from an EMBL/GenBank/DDBJ whole genome shotgun (WGS) entry which is preliminary data.</text>
</comment>
<accession>A0AAN7WE37</accession>
<gene>
    <name evidence="3" type="ORF">RI543_005120</name>
</gene>
<name>A0AAN7WE37_9SACH</name>
<sequence length="234" mass="26844">MIDQLVYETESVISVVPEPITTKNKLPTLREFIIKLIDYTNVYTPTLLMTLCYLNRLSLKLPPHATGMPSSRHRILLACLILSAKNHNDSSPLNKHWTKYTDGLFTLQDVNLMERQLLSLLDWNVIIREDELLEVMESLLNPKVSSGSSLYKLGREDSIWSTLSSSSTLVNPLSQQDLNKPLREYNMVNNLKKKKKVFILKDNILETTGDTSNNNLKRSEKTWSLGKIMKQYGF</sequence>
<dbReference type="PANTHER" id="PTHR15615">
    <property type="match status" value="1"/>
</dbReference>
<reference evidence="4" key="1">
    <citation type="submission" date="2023-07" db="EMBL/GenBank/DDBJ databases">
        <title>A draft genome of Kazachstania heterogenica Y-27499.</title>
        <authorList>
            <person name="Donic C."/>
            <person name="Kralova J.S."/>
            <person name="Fidel L."/>
            <person name="Ben-Dor S."/>
            <person name="Jung S."/>
        </authorList>
    </citation>
    <scope>NUCLEOTIDE SEQUENCE [LARGE SCALE GENOMIC DNA]</scope>
    <source>
        <strain evidence="4">Y27499</strain>
    </source>
</reference>
<proteinExistence type="inferred from homology"/>
<dbReference type="GO" id="GO:0000307">
    <property type="term" value="C:cyclin-dependent protein kinase holoenzyme complex"/>
    <property type="evidence" value="ECO:0007669"/>
    <property type="project" value="UniProtKB-ARBA"/>
</dbReference>
<dbReference type="EMBL" id="JAWIZZ010000073">
    <property type="protein sequence ID" value="KAK5773603.1"/>
    <property type="molecule type" value="Genomic_DNA"/>
</dbReference>
<keyword evidence="1" id="KW-0195">Cyclin</keyword>
<protein>
    <recommendedName>
        <fullName evidence="2">Cyclin-like domain-containing protein</fullName>
    </recommendedName>
</protein>
<evidence type="ECO:0000313" key="4">
    <source>
        <dbReference type="Proteomes" id="UP001306508"/>
    </source>
</evidence>
<dbReference type="SUPFAM" id="SSF47954">
    <property type="entry name" value="Cyclin-like"/>
    <property type="match status" value="1"/>
</dbReference>
<dbReference type="InterPro" id="IPR036915">
    <property type="entry name" value="Cyclin-like_sf"/>
</dbReference>
<dbReference type="GO" id="GO:0016538">
    <property type="term" value="F:cyclin-dependent protein serine/threonine kinase regulator activity"/>
    <property type="evidence" value="ECO:0007669"/>
    <property type="project" value="TreeGrafter"/>
</dbReference>
<dbReference type="InterPro" id="IPR013922">
    <property type="entry name" value="Cyclin_PHO80-like"/>
</dbReference>
<dbReference type="InterPro" id="IPR006671">
    <property type="entry name" value="Cyclin_N"/>
</dbReference>
<dbReference type="InterPro" id="IPR013763">
    <property type="entry name" value="Cyclin-like_dom"/>
</dbReference>
<dbReference type="AlphaFoldDB" id="A0AAN7WE37"/>